<dbReference type="PRINTS" id="PR00080">
    <property type="entry name" value="SDRFAMILY"/>
</dbReference>
<keyword evidence="2" id="KW-0560">Oxidoreductase</keyword>
<dbReference type="GO" id="GO:0030497">
    <property type="term" value="P:fatty acid elongation"/>
    <property type="evidence" value="ECO:0007669"/>
    <property type="project" value="TreeGrafter"/>
</dbReference>
<reference evidence="4 5" key="1">
    <citation type="submission" date="2018-03" db="EMBL/GenBank/DDBJ databases">
        <title>Genomic Encyclopedia of Archaeal and Bacterial Type Strains, Phase II (KMG-II): from individual species to whole genera.</title>
        <authorList>
            <person name="Goeker M."/>
        </authorList>
    </citation>
    <scope>NUCLEOTIDE SEQUENCE [LARGE SCALE GENOMIC DNA]</scope>
    <source>
        <strain evidence="4 5">DSM 17586</strain>
    </source>
</reference>
<dbReference type="InterPro" id="IPR036291">
    <property type="entry name" value="NAD(P)-bd_dom_sf"/>
</dbReference>
<dbReference type="Proteomes" id="UP000242133">
    <property type="component" value="Unassembled WGS sequence"/>
</dbReference>
<name>A0A2P8F4E2_9GAMM</name>
<protein>
    <recommendedName>
        <fullName evidence="6">3-oxoacyl-[acyl-carrier protein] reductase</fullName>
    </recommendedName>
</protein>
<evidence type="ECO:0000313" key="5">
    <source>
        <dbReference type="Proteomes" id="UP000242133"/>
    </source>
</evidence>
<proteinExistence type="inferred from homology"/>
<dbReference type="SUPFAM" id="SSF51735">
    <property type="entry name" value="NAD(P)-binding Rossmann-fold domains"/>
    <property type="match status" value="1"/>
</dbReference>
<dbReference type="GO" id="GO:0016616">
    <property type="term" value="F:oxidoreductase activity, acting on the CH-OH group of donors, NAD or NADP as acceptor"/>
    <property type="evidence" value="ECO:0007669"/>
    <property type="project" value="TreeGrafter"/>
</dbReference>
<evidence type="ECO:0008006" key="6">
    <source>
        <dbReference type="Google" id="ProtNLM"/>
    </source>
</evidence>
<dbReference type="PRINTS" id="PR00081">
    <property type="entry name" value="GDHRDH"/>
</dbReference>
<dbReference type="FunFam" id="3.40.50.720:FF:000173">
    <property type="entry name" value="3-oxoacyl-[acyl-carrier protein] reductase"/>
    <property type="match status" value="1"/>
</dbReference>
<dbReference type="PANTHER" id="PTHR42760:SF40">
    <property type="entry name" value="3-OXOACYL-[ACYL-CARRIER-PROTEIN] REDUCTASE, CHLOROPLASTIC"/>
    <property type="match status" value="1"/>
</dbReference>
<organism evidence="4 5">
    <name type="scientific">Marinobacterium halophilum</name>
    <dbReference type="NCBI Taxonomy" id="267374"/>
    <lineage>
        <taxon>Bacteria</taxon>
        <taxon>Pseudomonadati</taxon>
        <taxon>Pseudomonadota</taxon>
        <taxon>Gammaproteobacteria</taxon>
        <taxon>Oceanospirillales</taxon>
        <taxon>Oceanospirillaceae</taxon>
        <taxon>Marinobacterium</taxon>
    </lineage>
</organism>
<accession>A0A2P8F4E2</accession>
<keyword evidence="5" id="KW-1185">Reference proteome</keyword>
<dbReference type="EMBL" id="PYGI01000001">
    <property type="protein sequence ID" value="PSL16609.1"/>
    <property type="molecule type" value="Genomic_DNA"/>
</dbReference>
<gene>
    <name evidence="4" type="ORF">CLV44_1017</name>
</gene>
<evidence type="ECO:0000256" key="3">
    <source>
        <dbReference type="RuleBase" id="RU000363"/>
    </source>
</evidence>
<evidence type="ECO:0000313" key="4">
    <source>
        <dbReference type="EMBL" id="PSL16609.1"/>
    </source>
</evidence>
<evidence type="ECO:0000256" key="1">
    <source>
        <dbReference type="ARBA" id="ARBA00006484"/>
    </source>
</evidence>
<sequence>MSQKLFELDGQVALVTGAGQGMGLGVARSLATQGARVVVNDYYPERAESAAAQLRSEGFEACAAPGDITSAEVRDSIVATAEREFGTVSILVNNAGVPPGMPDSLRQFKDLADEDFELQLDLNLRAILGLTRRVMDGMVEQGHGRIIIISSESWRTGLQFGLTNYAAAKSAALGFMRHLAHEVGRKGITANAVSLGTMNNFGDYAEYAKATAVGRTGTPEDVGAAVAYLASREASWMSGQVLPLNGGSITA</sequence>
<comment type="similarity">
    <text evidence="1 3">Belongs to the short-chain dehydrogenases/reductases (SDR) family.</text>
</comment>
<dbReference type="PANTHER" id="PTHR42760">
    <property type="entry name" value="SHORT-CHAIN DEHYDROGENASES/REDUCTASES FAMILY MEMBER"/>
    <property type="match status" value="1"/>
</dbReference>
<dbReference type="RefSeq" id="WP_106590056.1">
    <property type="nucleotide sequence ID" value="NZ_PYGI01000001.1"/>
</dbReference>
<dbReference type="InterPro" id="IPR002347">
    <property type="entry name" value="SDR_fam"/>
</dbReference>
<dbReference type="Pfam" id="PF00106">
    <property type="entry name" value="adh_short"/>
    <property type="match status" value="1"/>
</dbReference>
<dbReference type="AlphaFoldDB" id="A0A2P8F4E2"/>
<dbReference type="OrthoDB" id="9804774at2"/>
<dbReference type="Gene3D" id="3.40.50.720">
    <property type="entry name" value="NAD(P)-binding Rossmann-like Domain"/>
    <property type="match status" value="1"/>
</dbReference>
<evidence type="ECO:0000256" key="2">
    <source>
        <dbReference type="ARBA" id="ARBA00023002"/>
    </source>
</evidence>
<comment type="caution">
    <text evidence="4">The sequence shown here is derived from an EMBL/GenBank/DDBJ whole genome shotgun (WGS) entry which is preliminary data.</text>
</comment>